<dbReference type="AlphaFoldDB" id="A0A0A8ZR04"/>
<name>A0A0A8ZR04_ARUDO</name>
<protein>
    <submittedName>
        <fullName evidence="2">Uncharacterized protein</fullName>
    </submittedName>
</protein>
<feature type="region of interest" description="Disordered" evidence="1">
    <location>
        <begin position="1"/>
        <end position="39"/>
    </location>
</feature>
<evidence type="ECO:0000256" key="1">
    <source>
        <dbReference type="SAM" id="MobiDB-lite"/>
    </source>
</evidence>
<reference evidence="2" key="1">
    <citation type="submission" date="2014-09" db="EMBL/GenBank/DDBJ databases">
        <authorList>
            <person name="Magalhaes I.L.F."/>
            <person name="Oliveira U."/>
            <person name="Santos F.R."/>
            <person name="Vidigal T.H.D.A."/>
            <person name="Brescovit A.D."/>
            <person name="Santos A.J."/>
        </authorList>
    </citation>
    <scope>NUCLEOTIDE SEQUENCE</scope>
    <source>
        <tissue evidence="2">Shoot tissue taken approximately 20 cm above the soil surface</tissue>
    </source>
</reference>
<dbReference type="EMBL" id="GBRH01257807">
    <property type="protein sequence ID" value="JAD40088.1"/>
    <property type="molecule type" value="Transcribed_RNA"/>
</dbReference>
<reference evidence="2" key="2">
    <citation type="journal article" date="2015" name="Data Brief">
        <title>Shoot transcriptome of the giant reed, Arundo donax.</title>
        <authorList>
            <person name="Barrero R.A."/>
            <person name="Guerrero F.D."/>
            <person name="Moolhuijzen P."/>
            <person name="Goolsby J.A."/>
            <person name="Tidwell J."/>
            <person name="Bellgard S.E."/>
            <person name="Bellgard M.I."/>
        </authorList>
    </citation>
    <scope>NUCLEOTIDE SEQUENCE</scope>
    <source>
        <tissue evidence="2">Shoot tissue taken approximately 20 cm above the soil surface</tissue>
    </source>
</reference>
<sequence length="39" mass="4172">MGRMGAGWGRPSARSRQRGLGCGRRGRDGRLQAGSGRRS</sequence>
<proteinExistence type="predicted"/>
<evidence type="ECO:0000313" key="2">
    <source>
        <dbReference type="EMBL" id="JAD40088.1"/>
    </source>
</evidence>
<accession>A0A0A8ZR04</accession>
<organism evidence="2">
    <name type="scientific">Arundo donax</name>
    <name type="common">Giant reed</name>
    <name type="synonym">Donax arundinaceus</name>
    <dbReference type="NCBI Taxonomy" id="35708"/>
    <lineage>
        <taxon>Eukaryota</taxon>
        <taxon>Viridiplantae</taxon>
        <taxon>Streptophyta</taxon>
        <taxon>Embryophyta</taxon>
        <taxon>Tracheophyta</taxon>
        <taxon>Spermatophyta</taxon>
        <taxon>Magnoliopsida</taxon>
        <taxon>Liliopsida</taxon>
        <taxon>Poales</taxon>
        <taxon>Poaceae</taxon>
        <taxon>PACMAD clade</taxon>
        <taxon>Arundinoideae</taxon>
        <taxon>Arundineae</taxon>
        <taxon>Arundo</taxon>
    </lineage>
</organism>